<dbReference type="GeneID" id="33553971"/>
<sequence length="177" mass="19214">MYPITNLPQSLHGSCGTWFNLNYEYEGPQNVVQMTTTPNSTIQVNFTLPHQASPPYNISMVYVTPNAIVCSWPFNTTGLSSSNTTSNNYFNYTVAPVAMLGSGYIGEAGQSFYFTIVGNMTYGLEPFYTVSANYTIVNATSDGGSHSGGAGLRASETPFTLATSLLLVWFLALFKSF</sequence>
<gene>
    <name evidence="1" type="ORF">BD324DRAFT_200109</name>
</gene>
<organism evidence="1 2">
    <name type="scientific">Kockovaella imperatae</name>
    <dbReference type="NCBI Taxonomy" id="4999"/>
    <lineage>
        <taxon>Eukaryota</taxon>
        <taxon>Fungi</taxon>
        <taxon>Dikarya</taxon>
        <taxon>Basidiomycota</taxon>
        <taxon>Agaricomycotina</taxon>
        <taxon>Tremellomycetes</taxon>
        <taxon>Tremellales</taxon>
        <taxon>Cuniculitremaceae</taxon>
        <taxon>Kockovaella</taxon>
    </lineage>
</organism>
<reference evidence="1 2" key="1">
    <citation type="submission" date="2017-03" db="EMBL/GenBank/DDBJ databases">
        <title>Widespread Adenine N6-methylation of Active Genes in Fungi.</title>
        <authorList>
            <consortium name="DOE Joint Genome Institute"/>
            <person name="Mondo S.J."/>
            <person name="Dannebaum R.O."/>
            <person name="Kuo R.C."/>
            <person name="Louie K.B."/>
            <person name="Bewick A.J."/>
            <person name="Labutti K."/>
            <person name="Haridas S."/>
            <person name="Kuo A."/>
            <person name="Salamov A."/>
            <person name="Ahrendt S.R."/>
            <person name="Lau R."/>
            <person name="Bowen B.P."/>
            <person name="Lipzen A."/>
            <person name="Sullivan W."/>
            <person name="Andreopoulos W.B."/>
            <person name="Clum A."/>
            <person name="Lindquist E."/>
            <person name="Daum C."/>
            <person name="Northen T.R."/>
            <person name="Ramamoorthy G."/>
            <person name="Schmitz R.J."/>
            <person name="Gryganskyi A."/>
            <person name="Culley D."/>
            <person name="Magnuson J."/>
            <person name="James T.Y."/>
            <person name="O'Malley M.A."/>
            <person name="Stajich J.E."/>
            <person name="Spatafora J.W."/>
            <person name="Visel A."/>
            <person name="Grigoriev I.V."/>
        </authorList>
    </citation>
    <scope>NUCLEOTIDE SEQUENCE [LARGE SCALE GENOMIC DNA]</scope>
    <source>
        <strain evidence="1 2">NRRL Y-17943</strain>
    </source>
</reference>
<protein>
    <submittedName>
        <fullName evidence="1">Uncharacterized protein</fullName>
    </submittedName>
</protein>
<keyword evidence="2" id="KW-1185">Reference proteome</keyword>
<name>A0A1Y1U6Y0_9TREE</name>
<dbReference type="AlphaFoldDB" id="A0A1Y1U6Y0"/>
<evidence type="ECO:0000313" key="2">
    <source>
        <dbReference type="Proteomes" id="UP000193218"/>
    </source>
</evidence>
<accession>A0A1Y1U6Y0</accession>
<evidence type="ECO:0000313" key="1">
    <source>
        <dbReference type="EMBL" id="ORX33799.1"/>
    </source>
</evidence>
<comment type="caution">
    <text evidence="1">The sequence shown here is derived from an EMBL/GenBank/DDBJ whole genome shotgun (WGS) entry which is preliminary data.</text>
</comment>
<dbReference type="EMBL" id="NBSH01000017">
    <property type="protein sequence ID" value="ORX33799.1"/>
    <property type="molecule type" value="Genomic_DNA"/>
</dbReference>
<dbReference type="Proteomes" id="UP000193218">
    <property type="component" value="Unassembled WGS sequence"/>
</dbReference>
<dbReference type="InParanoid" id="A0A1Y1U6Y0"/>
<dbReference type="RefSeq" id="XP_021868098.1">
    <property type="nucleotide sequence ID" value="XM_022012163.1"/>
</dbReference>
<proteinExistence type="predicted"/>